<organism evidence="3 4">
    <name type="scientific">Nocardia arthritidis</name>
    <dbReference type="NCBI Taxonomy" id="228602"/>
    <lineage>
        <taxon>Bacteria</taxon>
        <taxon>Bacillati</taxon>
        <taxon>Actinomycetota</taxon>
        <taxon>Actinomycetes</taxon>
        <taxon>Mycobacteriales</taxon>
        <taxon>Nocardiaceae</taxon>
        <taxon>Nocardia</taxon>
    </lineage>
</organism>
<dbReference type="KEGG" id="nah:F5544_26970"/>
<gene>
    <name evidence="3" type="ORF">F5544_26970</name>
</gene>
<keyword evidence="1" id="KW-0238">DNA-binding</keyword>
<evidence type="ECO:0000313" key="4">
    <source>
        <dbReference type="Proteomes" id="UP000503540"/>
    </source>
</evidence>
<dbReference type="PANTHER" id="PTHR30204">
    <property type="entry name" value="REDOX-CYCLING DRUG-SENSING TRANSCRIPTIONAL ACTIVATOR SOXR"/>
    <property type="match status" value="1"/>
</dbReference>
<name>A0A6G9YJ84_9NOCA</name>
<evidence type="ECO:0000256" key="1">
    <source>
        <dbReference type="ARBA" id="ARBA00023125"/>
    </source>
</evidence>
<dbReference type="GO" id="GO:0003677">
    <property type="term" value="F:DNA binding"/>
    <property type="evidence" value="ECO:0007669"/>
    <property type="project" value="UniProtKB-KW"/>
</dbReference>
<dbReference type="SMART" id="SM00422">
    <property type="entry name" value="HTH_MERR"/>
    <property type="match status" value="2"/>
</dbReference>
<feature type="domain" description="HTH merR-type" evidence="2">
    <location>
        <begin position="8"/>
        <end position="61"/>
    </location>
</feature>
<dbReference type="AlphaFoldDB" id="A0A6G9YJ84"/>
<dbReference type="InterPro" id="IPR047057">
    <property type="entry name" value="MerR_fam"/>
</dbReference>
<dbReference type="Gene3D" id="1.10.1660.10">
    <property type="match status" value="2"/>
</dbReference>
<dbReference type="PANTHER" id="PTHR30204:SF93">
    <property type="entry name" value="HTH MERR-TYPE DOMAIN-CONTAINING PROTEIN"/>
    <property type="match status" value="1"/>
</dbReference>
<dbReference type="Pfam" id="PF13411">
    <property type="entry name" value="MerR_1"/>
    <property type="match status" value="1"/>
</dbReference>
<feature type="domain" description="HTH merR-type" evidence="2">
    <location>
        <begin position="127"/>
        <end position="193"/>
    </location>
</feature>
<dbReference type="Pfam" id="PF00376">
    <property type="entry name" value="MerR"/>
    <property type="match status" value="1"/>
</dbReference>
<dbReference type="GO" id="GO:0003700">
    <property type="term" value="F:DNA-binding transcription factor activity"/>
    <property type="evidence" value="ECO:0007669"/>
    <property type="project" value="InterPro"/>
</dbReference>
<protein>
    <submittedName>
        <fullName evidence="3">MerR family transcriptional regulator</fullName>
    </submittedName>
</protein>
<dbReference type="SUPFAM" id="SSF46955">
    <property type="entry name" value="Putative DNA-binding domain"/>
    <property type="match status" value="2"/>
</dbReference>
<accession>A0A6G9YJ84</accession>
<dbReference type="EMBL" id="CP046172">
    <property type="protein sequence ID" value="QIS13248.1"/>
    <property type="molecule type" value="Genomic_DNA"/>
</dbReference>
<proteinExistence type="predicted"/>
<dbReference type="InterPro" id="IPR009061">
    <property type="entry name" value="DNA-bd_dom_put_sf"/>
</dbReference>
<evidence type="ECO:0000259" key="2">
    <source>
        <dbReference type="PROSITE" id="PS50937"/>
    </source>
</evidence>
<sequence>MSARATRRWRVTELARAAGVSEQQVRNYVDAGVLPPVERTAAGYRVFTDQHADALAAARAMAIGYGWTCTRKVLSAIHDDDLSGALAALDESHAELARERDRIAAALAAFTKAAKSQAPQTRKTAHIGQVAADSGVRTPVLRLWERRGLLRPQRDRATGYRTYDPVEQRAAHLVAVLRRGGFAFPDITAALDHLRTNGSVEKARTELARREHQVTEISLQRLRGSAALHSYLENHYV</sequence>
<keyword evidence="4" id="KW-1185">Reference proteome</keyword>
<dbReference type="Proteomes" id="UP000503540">
    <property type="component" value="Chromosome"/>
</dbReference>
<dbReference type="InterPro" id="IPR000551">
    <property type="entry name" value="MerR-type_HTH_dom"/>
</dbReference>
<dbReference type="RefSeq" id="WP_167475809.1">
    <property type="nucleotide sequence ID" value="NZ_CP046172.1"/>
</dbReference>
<reference evidence="3 4" key="1">
    <citation type="journal article" date="2019" name="ACS Chem. Biol.">
        <title>Identification and Mobilization of a Cryptic Antibiotic Biosynthesis Gene Locus from a Human-Pathogenic Nocardia Isolate.</title>
        <authorList>
            <person name="Herisse M."/>
            <person name="Ishida K."/>
            <person name="Porter J.L."/>
            <person name="Howden B."/>
            <person name="Hertweck C."/>
            <person name="Stinear T.P."/>
            <person name="Pidot S.J."/>
        </authorList>
    </citation>
    <scope>NUCLEOTIDE SEQUENCE [LARGE SCALE GENOMIC DNA]</scope>
    <source>
        <strain evidence="3 4">AUSMDU00012717</strain>
    </source>
</reference>
<dbReference type="PROSITE" id="PS50937">
    <property type="entry name" value="HTH_MERR_2"/>
    <property type="match status" value="2"/>
</dbReference>
<evidence type="ECO:0000313" key="3">
    <source>
        <dbReference type="EMBL" id="QIS13248.1"/>
    </source>
</evidence>